<reference evidence="1" key="2">
    <citation type="submission" date="2019-07" db="EMBL/GenBank/DDBJ databases">
        <authorList>
            <person name="Seetharam A."/>
            <person name="Woodhouse M."/>
            <person name="Cannon E."/>
        </authorList>
    </citation>
    <scope>NUCLEOTIDE SEQUENCE [LARGE SCALE GENOMIC DNA]</scope>
    <source>
        <strain evidence="1">cv. B73</strain>
    </source>
</reference>
<dbReference type="AlphaFoldDB" id="A0A804N640"/>
<name>A0A804N640_MAIZE</name>
<dbReference type="InParanoid" id="A0A804N640"/>
<proteinExistence type="predicted"/>
<reference evidence="2" key="1">
    <citation type="submission" date="2015-12" db="EMBL/GenBank/DDBJ databases">
        <title>Update maize B73 reference genome by single molecule sequencing technologies.</title>
        <authorList>
            <consortium name="Maize Genome Sequencing Project"/>
            <person name="Ware D."/>
        </authorList>
    </citation>
    <scope>NUCLEOTIDE SEQUENCE [LARGE SCALE GENOMIC DNA]</scope>
    <source>
        <strain evidence="2">cv. B73</strain>
    </source>
</reference>
<accession>A0A804N640</accession>
<evidence type="ECO:0000313" key="2">
    <source>
        <dbReference type="Proteomes" id="UP000007305"/>
    </source>
</evidence>
<evidence type="ECO:0000313" key="1">
    <source>
        <dbReference type="EnsemblPlants" id="Zm00001eb137980_P001"/>
    </source>
</evidence>
<dbReference type="Gramene" id="Zm00001eb137980_T001">
    <property type="protein sequence ID" value="Zm00001eb137980_P001"/>
    <property type="gene ID" value="Zm00001eb137980"/>
</dbReference>
<dbReference type="Proteomes" id="UP000007305">
    <property type="component" value="Chromosome 3"/>
</dbReference>
<sequence>MMAKFLPWISASVSTDENQDILDCLSKIVPEEKLLQEVVFTWFGGKSESSSTSFWAYENFYLMAHFTHAFLYPNCSHLYLPKARSRRQFLLPPSSSSSQRRCYISRLPLLRADPLSSATARLLFQRVEMAAVNLLAESAAVRLRAPAPPGAGEELAARLTECGFPATARRGGAVAGLGRARASGGRWRPGRRNSYCGAGAESRGRSSRFAAARMRPTSCTRSVSMSATERFLDLLHNPYVKCGIATTALFGLGRGHGG</sequence>
<dbReference type="EnsemblPlants" id="Zm00001eb137980_T001">
    <property type="protein sequence ID" value="Zm00001eb137980_P001"/>
    <property type="gene ID" value="Zm00001eb137980"/>
</dbReference>
<reference evidence="1" key="3">
    <citation type="submission" date="2021-05" db="UniProtKB">
        <authorList>
            <consortium name="EnsemblPlants"/>
        </authorList>
    </citation>
    <scope>IDENTIFICATION</scope>
    <source>
        <strain evidence="1">cv. B73</strain>
    </source>
</reference>
<organism evidence="1 2">
    <name type="scientific">Zea mays</name>
    <name type="common">Maize</name>
    <dbReference type="NCBI Taxonomy" id="4577"/>
    <lineage>
        <taxon>Eukaryota</taxon>
        <taxon>Viridiplantae</taxon>
        <taxon>Streptophyta</taxon>
        <taxon>Embryophyta</taxon>
        <taxon>Tracheophyta</taxon>
        <taxon>Spermatophyta</taxon>
        <taxon>Magnoliopsida</taxon>
        <taxon>Liliopsida</taxon>
        <taxon>Poales</taxon>
        <taxon>Poaceae</taxon>
        <taxon>PACMAD clade</taxon>
        <taxon>Panicoideae</taxon>
        <taxon>Andropogonodae</taxon>
        <taxon>Andropogoneae</taxon>
        <taxon>Tripsacinae</taxon>
        <taxon>Zea</taxon>
    </lineage>
</organism>
<protein>
    <submittedName>
        <fullName evidence="1">Uncharacterized protein</fullName>
    </submittedName>
</protein>
<keyword evidence="2" id="KW-1185">Reference proteome</keyword>